<gene>
    <name evidence="15" type="ORF">CAUJ_LOCUS8873</name>
</gene>
<dbReference type="PROSITE" id="PS50125">
    <property type="entry name" value="GUANYLATE_CYCLASE_2"/>
    <property type="match status" value="1"/>
</dbReference>
<feature type="domain" description="Guanylate cyclase" evidence="14">
    <location>
        <begin position="352"/>
        <end position="428"/>
    </location>
</feature>
<protein>
    <recommendedName>
        <fullName evidence="4">adenylate cyclase</fullName>
        <ecNumber evidence="4">4.6.1.1</ecNumber>
    </recommendedName>
</protein>
<keyword evidence="7" id="KW-0547">Nucleotide-binding</keyword>
<comment type="subcellular location">
    <subcellularLocation>
        <location evidence="3">Membrane</location>
        <topology evidence="3">Multi-pass membrane protein</topology>
    </subcellularLocation>
</comment>
<evidence type="ECO:0000313" key="15">
    <source>
        <dbReference type="EMBL" id="CAD6192954.1"/>
    </source>
</evidence>
<feature type="transmembrane region" description="Helical" evidence="13">
    <location>
        <begin position="116"/>
        <end position="138"/>
    </location>
</feature>
<dbReference type="GO" id="GO:0004016">
    <property type="term" value="F:adenylate cyclase activity"/>
    <property type="evidence" value="ECO:0007669"/>
    <property type="project" value="UniProtKB-EC"/>
</dbReference>
<dbReference type="GO" id="GO:0005524">
    <property type="term" value="F:ATP binding"/>
    <property type="evidence" value="ECO:0007669"/>
    <property type="project" value="UniProtKB-KW"/>
</dbReference>
<dbReference type="GO" id="GO:0004383">
    <property type="term" value="F:guanylate cyclase activity"/>
    <property type="evidence" value="ECO:0007669"/>
    <property type="project" value="UniProtKB-EC"/>
</dbReference>
<keyword evidence="10 13" id="KW-1133">Transmembrane helix</keyword>
<comment type="caution">
    <text evidence="15">The sequence shown here is derived from an EMBL/GenBank/DDBJ whole genome shotgun (WGS) entry which is preliminary data.</text>
</comment>
<evidence type="ECO:0000259" key="14">
    <source>
        <dbReference type="PROSITE" id="PS50125"/>
    </source>
</evidence>
<dbReference type="OrthoDB" id="2107370at2759"/>
<feature type="transmembrane region" description="Helical" evidence="13">
    <location>
        <begin position="198"/>
        <end position="215"/>
    </location>
</feature>
<evidence type="ECO:0000256" key="12">
    <source>
        <dbReference type="ARBA" id="ARBA00023239"/>
    </source>
</evidence>
<dbReference type="GO" id="GO:0035556">
    <property type="term" value="P:intracellular signal transduction"/>
    <property type="evidence" value="ECO:0007669"/>
    <property type="project" value="InterPro"/>
</dbReference>
<evidence type="ECO:0000256" key="1">
    <source>
        <dbReference type="ARBA" id="ARBA00001436"/>
    </source>
</evidence>
<dbReference type="CDD" id="cd07302">
    <property type="entry name" value="CHD"/>
    <property type="match status" value="1"/>
</dbReference>
<dbReference type="SUPFAM" id="SSF55073">
    <property type="entry name" value="Nucleotide cyclase"/>
    <property type="match status" value="1"/>
</dbReference>
<feature type="transmembrane region" description="Helical" evidence="13">
    <location>
        <begin position="145"/>
        <end position="165"/>
    </location>
</feature>
<dbReference type="GO" id="GO:0046872">
    <property type="term" value="F:metal ion binding"/>
    <property type="evidence" value="ECO:0007669"/>
    <property type="project" value="UniProtKB-KW"/>
</dbReference>
<evidence type="ECO:0000256" key="13">
    <source>
        <dbReference type="SAM" id="Phobius"/>
    </source>
</evidence>
<feature type="transmembrane region" description="Helical" evidence="13">
    <location>
        <begin position="227"/>
        <end position="247"/>
    </location>
</feature>
<comment type="catalytic activity">
    <reaction evidence="2">
        <text>ATP = 3',5'-cyclic AMP + diphosphate</text>
        <dbReference type="Rhea" id="RHEA:15389"/>
        <dbReference type="ChEBI" id="CHEBI:30616"/>
        <dbReference type="ChEBI" id="CHEBI:33019"/>
        <dbReference type="ChEBI" id="CHEBI:58165"/>
        <dbReference type="EC" id="4.6.1.1"/>
    </reaction>
</comment>
<feature type="transmembrane region" description="Helical" evidence="13">
    <location>
        <begin position="93"/>
        <end position="110"/>
    </location>
</feature>
<dbReference type="InterPro" id="IPR029787">
    <property type="entry name" value="Nucleotide_cyclase"/>
</dbReference>
<keyword evidence="11 13" id="KW-0472">Membrane</keyword>
<keyword evidence="9" id="KW-0460">Magnesium</keyword>
<dbReference type="GO" id="GO:0007189">
    <property type="term" value="P:adenylate cyclase-activating G protein-coupled receptor signaling pathway"/>
    <property type="evidence" value="ECO:0007669"/>
    <property type="project" value="TreeGrafter"/>
</dbReference>
<dbReference type="SMART" id="SM00044">
    <property type="entry name" value="CYCc"/>
    <property type="match status" value="1"/>
</dbReference>
<keyword evidence="5 13" id="KW-0812">Transmembrane</keyword>
<comment type="catalytic activity">
    <reaction evidence="1">
        <text>GTP = 3',5'-cyclic GMP + diphosphate</text>
        <dbReference type="Rhea" id="RHEA:13665"/>
        <dbReference type="ChEBI" id="CHEBI:33019"/>
        <dbReference type="ChEBI" id="CHEBI:37565"/>
        <dbReference type="ChEBI" id="CHEBI:57746"/>
        <dbReference type="EC" id="4.6.1.2"/>
    </reaction>
</comment>
<reference evidence="15" key="1">
    <citation type="submission" date="2020-10" db="EMBL/GenBank/DDBJ databases">
        <authorList>
            <person name="Kikuchi T."/>
        </authorList>
    </citation>
    <scope>NUCLEOTIDE SEQUENCE</scope>
    <source>
        <strain evidence="15">NKZ352</strain>
    </source>
</reference>
<keyword evidence="16" id="KW-1185">Reference proteome</keyword>
<dbReference type="AlphaFoldDB" id="A0A8S1HBS5"/>
<evidence type="ECO:0000256" key="4">
    <source>
        <dbReference type="ARBA" id="ARBA00012201"/>
    </source>
</evidence>
<evidence type="ECO:0000256" key="2">
    <source>
        <dbReference type="ARBA" id="ARBA00001593"/>
    </source>
</evidence>
<accession>A0A8S1HBS5</accession>
<keyword evidence="12" id="KW-0456">Lyase</keyword>
<evidence type="ECO:0000256" key="10">
    <source>
        <dbReference type="ARBA" id="ARBA00022989"/>
    </source>
</evidence>
<evidence type="ECO:0000256" key="11">
    <source>
        <dbReference type="ARBA" id="ARBA00023136"/>
    </source>
</evidence>
<evidence type="ECO:0000256" key="5">
    <source>
        <dbReference type="ARBA" id="ARBA00022692"/>
    </source>
</evidence>
<keyword evidence="8" id="KW-0067">ATP-binding</keyword>
<sequence length="436" mass="49300">MRRVKAQEAVGRVRWKREGRYEADGRIEACVEKAEAGSRWTTRPASGLRPWEAPAGLPSGLTRLRHGGCRSSRGPRPYWKCSFSQLRDRFRSGLIYIAVVCFAWAVYLAIFDRAGFQHWVTATFLIVVCVAMFSFTACAAQYQRFYMPTSFLCTFLICLVTLLIFSSESQVAFMTPVATLATSFQVVLLIYTVIPLPLYLCILIGVIYSILFQILNKNKLGLEESSYIKIFLHVGVHLLGVHLFILTQVRQRKTFLKVGQSLLARKDLELETQFKDHMIQSVMPKKVADELLKDASELRRPSASIDSNCRTSNATQTLNCDEQPVAIQAMPKSVPDYRKFRPFTMNLMTDVSILFADIAGFTKMSSNKSADELVNLLNDLFGRFDTLCRICGLEKISTLGDCYYCVAGCPEPCEDHACRTVEMGLEMIGELFYQDF</sequence>
<dbReference type="Pfam" id="PF00211">
    <property type="entry name" value="Guanylate_cyc"/>
    <property type="match status" value="1"/>
</dbReference>
<evidence type="ECO:0000256" key="7">
    <source>
        <dbReference type="ARBA" id="ARBA00022741"/>
    </source>
</evidence>
<dbReference type="PANTHER" id="PTHR45627">
    <property type="entry name" value="ADENYLATE CYCLASE TYPE 1"/>
    <property type="match status" value="1"/>
</dbReference>
<dbReference type="EC" id="4.6.1.1" evidence="4"/>
<evidence type="ECO:0000313" key="16">
    <source>
        <dbReference type="Proteomes" id="UP000835052"/>
    </source>
</evidence>
<evidence type="ECO:0000256" key="6">
    <source>
        <dbReference type="ARBA" id="ARBA00022723"/>
    </source>
</evidence>
<dbReference type="PANTHER" id="PTHR45627:SF8">
    <property type="entry name" value="ADENYLATE CYCLASE TYPE 9"/>
    <property type="match status" value="1"/>
</dbReference>
<dbReference type="EMBL" id="CAJGYM010000031">
    <property type="protein sequence ID" value="CAD6192954.1"/>
    <property type="molecule type" value="Genomic_DNA"/>
</dbReference>
<name>A0A8S1HBS5_9PELO</name>
<evidence type="ECO:0000256" key="8">
    <source>
        <dbReference type="ARBA" id="ARBA00022840"/>
    </source>
</evidence>
<evidence type="ECO:0000256" key="3">
    <source>
        <dbReference type="ARBA" id="ARBA00004141"/>
    </source>
</evidence>
<dbReference type="Proteomes" id="UP000835052">
    <property type="component" value="Unassembled WGS sequence"/>
</dbReference>
<dbReference type="InterPro" id="IPR001054">
    <property type="entry name" value="A/G_cyclase"/>
</dbReference>
<proteinExistence type="predicted"/>
<organism evidence="15 16">
    <name type="scientific">Caenorhabditis auriculariae</name>
    <dbReference type="NCBI Taxonomy" id="2777116"/>
    <lineage>
        <taxon>Eukaryota</taxon>
        <taxon>Metazoa</taxon>
        <taxon>Ecdysozoa</taxon>
        <taxon>Nematoda</taxon>
        <taxon>Chromadorea</taxon>
        <taxon>Rhabditida</taxon>
        <taxon>Rhabditina</taxon>
        <taxon>Rhabditomorpha</taxon>
        <taxon>Rhabditoidea</taxon>
        <taxon>Rhabditidae</taxon>
        <taxon>Peloderinae</taxon>
        <taxon>Caenorhabditis</taxon>
    </lineage>
</organism>
<keyword evidence="6" id="KW-0479">Metal-binding</keyword>
<evidence type="ECO:0000256" key="9">
    <source>
        <dbReference type="ARBA" id="ARBA00022842"/>
    </source>
</evidence>
<dbReference type="Gene3D" id="3.30.70.1230">
    <property type="entry name" value="Nucleotide cyclase"/>
    <property type="match status" value="1"/>
</dbReference>
<dbReference type="GO" id="GO:0005886">
    <property type="term" value="C:plasma membrane"/>
    <property type="evidence" value="ECO:0007669"/>
    <property type="project" value="TreeGrafter"/>
</dbReference>